<evidence type="ECO:0008006" key="4">
    <source>
        <dbReference type="Google" id="ProtNLM"/>
    </source>
</evidence>
<dbReference type="Proteomes" id="UP001044222">
    <property type="component" value="Chromosome 14"/>
</dbReference>
<dbReference type="Gene3D" id="6.10.250.2420">
    <property type="match status" value="1"/>
</dbReference>
<dbReference type="AlphaFoldDB" id="A0A9D3LW66"/>
<feature type="region of interest" description="Disordered" evidence="1">
    <location>
        <begin position="156"/>
        <end position="191"/>
    </location>
</feature>
<evidence type="ECO:0000313" key="2">
    <source>
        <dbReference type="EMBL" id="KAG5835938.1"/>
    </source>
</evidence>
<keyword evidence="3" id="KW-1185">Reference proteome</keyword>
<evidence type="ECO:0000256" key="1">
    <source>
        <dbReference type="SAM" id="MobiDB-lite"/>
    </source>
</evidence>
<name>A0A9D3LW66_ANGAN</name>
<protein>
    <recommendedName>
        <fullName evidence="4">Myosin tail domain-containing protein</fullName>
    </recommendedName>
</protein>
<proteinExistence type="predicted"/>
<dbReference type="PANTHER" id="PTHR45615">
    <property type="entry name" value="MYOSIN HEAVY CHAIN, NON-MUSCLE"/>
    <property type="match status" value="1"/>
</dbReference>
<dbReference type="EMBL" id="JAFIRN010000014">
    <property type="protein sequence ID" value="KAG5835938.1"/>
    <property type="molecule type" value="Genomic_DNA"/>
</dbReference>
<dbReference type="PANTHER" id="PTHR45615:SF44">
    <property type="entry name" value="MYOSIN HEAVY CHAIN 4-RELATED"/>
    <property type="match status" value="1"/>
</dbReference>
<dbReference type="GO" id="GO:0005737">
    <property type="term" value="C:cytoplasm"/>
    <property type="evidence" value="ECO:0007669"/>
    <property type="project" value="TreeGrafter"/>
</dbReference>
<dbReference type="Gene3D" id="1.20.5.370">
    <property type="match status" value="2"/>
</dbReference>
<accession>A0A9D3LW66</accession>
<dbReference type="InterPro" id="IPR014751">
    <property type="entry name" value="XRCC4-like_C"/>
</dbReference>
<feature type="compositionally biased region" description="Basic and acidic residues" evidence="1">
    <location>
        <begin position="180"/>
        <end position="191"/>
    </location>
</feature>
<dbReference type="GO" id="GO:0032982">
    <property type="term" value="C:myosin filament"/>
    <property type="evidence" value="ECO:0007669"/>
    <property type="project" value="TreeGrafter"/>
</dbReference>
<gene>
    <name evidence="2" type="ORF">ANANG_G00249310</name>
</gene>
<dbReference type="GO" id="GO:0016460">
    <property type="term" value="C:myosin II complex"/>
    <property type="evidence" value="ECO:0007669"/>
    <property type="project" value="TreeGrafter"/>
</dbReference>
<reference evidence="2" key="1">
    <citation type="submission" date="2021-01" db="EMBL/GenBank/DDBJ databases">
        <title>A chromosome-scale assembly of European eel, Anguilla anguilla.</title>
        <authorList>
            <person name="Henkel C."/>
            <person name="Jong-Raadsen S.A."/>
            <person name="Dufour S."/>
            <person name="Weltzien F.-A."/>
            <person name="Palstra A.P."/>
            <person name="Pelster B."/>
            <person name="Spaink H.P."/>
            <person name="Van Den Thillart G.E."/>
            <person name="Jansen H."/>
            <person name="Zahm M."/>
            <person name="Klopp C."/>
            <person name="Cedric C."/>
            <person name="Louis A."/>
            <person name="Berthelot C."/>
            <person name="Parey E."/>
            <person name="Roest Crollius H."/>
            <person name="Montfort J."/>
            <person name="Robinson-Rechavi M."/>
            <person name="Bucao C."/>
            <person name="Bouchez O."/>
            <person name="Gislard M."/>
            <person name="Lluch J."/>
            <person name="Milhes M."/>
            <person name="Lampietro C."/>
            <person name="Lopez Roques C."/>
            <person name="Donnadieu C."/>
            <person name="Braasch I."/>
            <person name="Desvignes T."/>
            <person name="Postlethwait J."/>
            <person name="Bobe J."/>
            <person name="Guiguen Y."/>
            <person name="Dirks R."/>
        </authorList>
    </citation>
    <scope>NUCLEOTIDE SEQUENCE</scope>
    <source>
        <strain evidence="2">Tag_6206</strain>
        <tissue evidence="2">Liver</tissue>
    </source>
</reference>
<evidence type="ECO:0000313" key="3">
    <source>
        <dbReference type="Proteomes" id="UP001044222"/>
    </source>
</evidence>
<feature type="compositionally biased region" description="Basic and acidic residues" evidence="1">
    <location>
        <begin position="156"/>
        <end position="169"/>
    </location>
</feature>
<dbReference type="GO" id="GO:0000146">
    <property type="term" value="F:microfilament motor activity"/>
    <property type="evidence" value="ECO:0007669"/>
    <property type="project" value="TreeGrafter"/>
</dbReference>
<comment type="caution">
    <text evidence="2">The sequence shown here is derived from an EMBL/GenBank/DDBJ whole genome shotgun (WGS) entry which is preliminary data.</text>
</comment>
<dbReference type="GO" id="GO:0051015">
    <property type="term" value="F:actin filament binding"/>
    <property type="evidence" value="ECO:0007669"/>
    <property type="project" value="TreeGrafter"/>
</dbReference>
<organism evidence="2 3">
    <name type="scientific">Anguilla anguilla</name>
    <name type="common">European freshwater eel</name>
    <name type="synonym">Muraena anguilla</name>
    <dbReference type="NCBI Taxonomy" id="7936"/>
    <lineage>
        <taxon>Eukaryota</taxon>
        <taxon>Metazoa</taxon>
        <taxon>Chordata</taxon>
        <taxon>Craniata</taxon>
        <taxon>Vertebrata</taxon>
        <taxon>Euteleostomi</taxon>
        <taxon>Actinopterygii</taxon>
        <taxon>Neopterygii</taxon>
        <taxon>Teleostei</taxon>
        <taxon>Anguilliformes</taxon>
        <taxon>Anguillidae</taxon>
        <taxon>Anguilla</taxon>
    </lineage>
</organism>
<sequence length="191" mass="22156">MEQIKRNSQRVIESMQTTLDAEVRSRNDALRVKKKMEGDLNEMEIQLSHSNRQAAEAQKQLRNVQGQLKNTSLINTKKKLSILLQIQGEVDDTIQEARNAEEKAKKAITDTEEDKKNVFRLQDLVDKLQLKVKSYKRQAEESEEQANTHLSRYRKVQHEMEEAQERADIAESQVNKLRAKSRDIGKVKEAE</sequence>